<accession>A0A512IIJ6</accession>
<comment type="caution">
    <text evidence="5">The sequence shown here is derived from an EMBL/GenBank/DDBJ whole genome shotgun (WGS) entry which is preliminary data.</text>
</comment>
<keyword evidence="2" id="KW-0238">DNA-binding</keyword>
<proteinExistence type="predicted"/>
<evidence type="ECO:0000259" key="4">
    <source>
        <dbReference type="PROSITE" id="PS50949"/>
    </source>
</evidence>
<evidence type="ECO:0000256" key="2">
    <source>
        <dbReference type="ARBA" id="ARBA00023125"/>
    </source>
</evidence>
<feature type="domain" description="HTH gntR-type" evidence="4">
    <location>
        <begin position="19"/>
        <end position="89"/>
    </location>
</feature>
<keyword evidence="3" id="KW-0804">Transcription</keyword>
<dbReference type="PRINTS" id="PR00035">
    <property type="entry name" value="HTHGNTR"/>
</dbReference>
<dbReference type="SUPFAM" id="SSF46785">
    <property type="entry name" value="Winged helix' DNA-binding domain"/>
    <property type="match status" value="1"/>
</dbReference>
<dbReference type="Proteomes" id="UP000321103">
    <property type="component" value="Unassembled WGS sequence"/>
</dbReference>
<dbReference type="PANTHER" id="PTHR43537">
    <property type="entry name" value="TRANSCRIPTIONAL REGULATOR, GNTR FAMILY"/>
    <property type="match status" value="1"/>
</dbReference>
<evidence type="ECO:0000313" key="6">
    <source>
        <dbReference type="Proteomes" id="UP000321103"/>
    </source>
</evidence>
<protein>
    <submittedName>
        <fullName evidence="5">GntR family transcriptional regulator</fullName>
    </submittedName>
</protein>
<keyword evidence="1" id="KW-0805">Transcription regulation</keyword>
<dbReference type="PROSITE" id="PS50949">
    <property type="entry name" value="HTH_GNTR"/>
    <property type="match status" value="1"/>
</dbReference>
<dbReference type="Gene3D" id="1.10.10.10">
    <property type="entry name" value="Winged helix-like DNA-binding domain superfamily/Winged helix DNA-binding domain"/>
    <property type="match status" value="1"/>
</dbReference>
<dbReference type="RefSeq" id="WP_062737226.1">
    <property type="nucleotide sequence ID" value="NZ_BJZS01000147.1"/>
</dbReference>
<dbReference type="GO" id="GO:0003700">
    <property type="term" value="F:DNA-binding transcription factor activity"/>
    <property type="evidence" value="ECO:0007669"/>
    <property type="project" value="InterPro"/>
</dbReference>
<keyword evidence="6" id="KW-1185">Reference proteome</keyword>
<reference evidence="5 6" key="1">
    <citation type="submission" date="2019-07" db="EMBL/GenBank/DDBJ databases">
        <title>Whole genome shotgun sequence of Kocuria turfanensis NBRC 107627.</title>
        <authorList>
            <person name="Hosoyama A."/>
            <person name="Uohara A."/>
            <person name="Ohji S."/>
            <person name="Ichikawa N."/>
        </authorList>
    </citation>
    <scope>NUCLEOTIDE SEQUENCE [LARGE SCALE GENOMIC DNA]</scope>
    <source>
        <strain evidence="5 6">NBRC 107627</strain>
    </source>
</reference>
<dbReference type="InterPro" id="IPR036388">
    <property type="entry name" value="WH-like_DNA-bd_sf"/>
</dbReference>
<evidence type="ECO:0000313" key="5">
    <source>
        <dbReference type="EMBL" id="GEO97549.1"/>
    </source>
</evidence>
<dbReference type="SMART" id="SM00345">
    <property type="entry name" value="HTH_GNTR"/>
    <property type="match status" value="1"/>
</dbReference>
<organism evidence="5 6">
    <name type="scientific">Kocuria turfanensis</name>
    <dbReference type="NCBI Taxonomy" id="388357"/>
    <lineage>
        <taxon>Bacteria</taxon>
        <taxon>Bacillati</taxon>
        <taxon>Actinomycetota</taxon>
        <taxon>Actinomycetes</taxon>
        <taxon>Micrococcales</taxon>
        <taxon>Micrococcaceae</taxon>
        <taxon>Kocuria</taxon>
    </lineage>
</organism>
<evidence type="ECO:0000256" key="3">
    <source>
        <dbReference type="ARBA" id="ARBA00023163"/>
    </source>
</evidence>
<dbReference type="PANTHER" id="PTHR43537:SF24">
    <property type="entry name" value="GLUCONATE OPERON TRANSCRIPTIONAL REPRESSOR"/>
    <property type="match status" value="1"/>
</dbReference>
<dbReference type="EMBL" id="BJZS01000147">
    <property type="protein sequence ID" value="GEO97549.1"/>
    <property type="molecule type" value="Genomic_DNA"/>
</dbReference>
<dbReference type="SUPFAM" id="SSF48008">
    <property type="entry name" value="GntR ligand-binding domain-like"/>
    <property type="match status" value="1"/>
</dbReference>
<gene>
    <name evidence="5" type="primary">pdhR_3</name>
    <name evidence="5" type="ORF">KTU01_36720</name>
</gene>
<name>A0A512IIJ6_9MICC</name>
<dbReference type="InterPro" id="IPR000524">
    <property type="entry name" value="Tscrpt_reg_HTH_GntR"/>
</dbReference>
<dbReference type="CDD" id="cd07377">
    <property type="entry name" value="WHTH_GntR"/>
    <property type="match status" value="1"/>
</dbReference>
<dbReference type="AlphaFoldDB" id="A0A512IIJ6"/>
<dbReference type="Pfam" id="PF00392">
    <property type="entry name" value="GntR"/>
    <property type="match status" value="1"/>
</dbReference>
<dbReference type="InterPro" id="IPR008920">
    <property type="entry name" value="TF_FadR/GntR_C"/>
</dbReference>
<dbReference type="GO" id="GO:0003677">
    <property type="term" value="F:DNA binding"/>
    <property type="evidence" value="ECO:0007669"/>
    <property type="project" value="UniProtKB-KW"/>
</dbReference>
<dbReference type="InterPro" id="IPR036390">
    <property type="entry name" value="WH_DNA-bd_sf"/>
</dbReference>
<evidence type="ECO:0000256" key="1">
    <source>
        <dbReference type="ARBA" id="ARBA00023015"/>
    </source>
</evidence>
<sequence>MHTTQQRLLSAVFAPLGDAGRAQRVEDRIMQGITAGVLADGDRLPSEAELASSLGVAMVTAREALVRLRERGLVTTRRGRDGGTFVTLEAGDQSDLARRRLTQMSRVELRDLALHYAAIAATAAELAAEAADPEETAALTDLLAEGLETHDRRTVGDFMLELAALSQSARLTREYVRLHTDFGALLSLAHADSEFDHRALGLCNRMTESLRTQDGDKARQLVNDYVHSAVAWLLAEHSRLHRANRASDITDSVRSMQKGKNS</sequence>
<dbReference type="STRING" id="388357.GCA_001580365_03554"/>
<dbReference type="Gene3D" id="1.20.120.530">
    <property type="entry name" value="GntR ligand-binding domain-like"/>
    <property type="match status" value="1"/>
</dbReference>